<dbReference type="Gene3D" id="3.90.105.50">
    <property type="match status" value="1"/>
</dbReference>
<dbReference type="OrthoDB" id="7226381at2"/>
<dbReference type="InterPro" id="IPR041657">
    <property type="entry name" value="HTH_17"/>
</dbReference>
<dbReference type="EMBL" id="NWUF01000006">
    <property type="protein sequence ID" value="PCE42720.1"/>
    <property type="molecule type" value="Genomic_DNA"/>
</dbReference>
<keyword evidence="3" id="KW-0238">DNA-binding</keyword>
<dbReference type="GO" id="GO:0003677">
    <property type="term" value="F:DNA binding"/>
    <property type="evidence" value="ECO:0007669"/>
    <property type="project" value="UniProtKB-KW"/>
</dbReference>
<feature type="compositionally biased region" description="Polar residues" evidence="1">
    <location>
        <begin position="64"/>
        <end position="76"/>
    </location>
</feature>
<dbReference type="InterPro" id="IPR009061">
    <property type="entry name" value="DNA-bd_dom_put_sf"/>
</dbReference>
<evidence type="ECO:0000256" key="1">
    <source>
        <dbReference type="SAM" id="MobiDB-lite"/>
    </source>
</evidence>
<dbReference type="AlphaFoldDB" id="A0A2A4FX15"/>
<organism evidence="3 4">
    <name type="scientific">Rhizorhabdus dicambivorans</name>
    <dbReference type="NCBI Taxonomy" id="1850238"/>
    <lineage>
        <taxon>Bacteria</taxon>
        <taxon>Pseudomonadati</taxon>
        <taxon>Pseudomonadota</taxon>
        <taxon>Alphaproteobacteria</taxon>
        <taxon>Sphingomonadales</taxon>
        <taxon>Sphingomonadaceae</taxon>
        <taxon>Rhizorhabdus</taxon>
    </lineage>
</organism>
<evidence type="ECO:0000259" key="2">
    <source>
        <dbReference type="Pfam" id="PF12728"/>
    </source>
</evidence>
<dbReference type="NCBIfam" id="TIGR01764">
    <property type="entry name" value="excise"/>
    <property type="match status" value="1"/>
</dbReference>
<dbReference type="InterPro" id="IPR038148">
    <property type="entry name" value="Tn1545/Tn916_Xis"/>
</dbReference>
<dbReference type="InterPro" id="IPR010093">
    <property type="entry name" value="SinI_DNA-bd"/>
</dbReference>
<keyword evidence="4" id="KW-1185">Reference proteome</keyword>
<comment type="caution">
    <text evidence="3">The sequence shown here is derived from an EMBL/GenBank/DDBJ whole genome shotgun (WGS) entry which is preliminary data.</text>
</comment>
<dbReference type="Proteomes" id="UP000218934">
    <property type="component" value="Unassembled WGS sequence"/>
</dbReference>
<feature type="domain" description="Helix-turn-helix" evidence="2">
    <location>
        <begin position="18"/>
        <end position="64"/>
    </location>
</feature>
<evidence type="ECO:0000313" key="3">
    <source>
        <dbReference type="EMBL" id="PCE42720.1"/>
    </source>
</evidence>
<feature type="region of interest" description="Disordered" evidence="1">
    <location>
        <begin position="64"/>
        <end position="88"/>
    </location>
</feature>
<dbReference type="SUPFAM" id="SSF46955">
    <property type="entry name" value="Putative DNA-binding domain"/>
    <property type="match status" value="1"/>
</dbReference>
<accession>A0A2A4FX15</accession>
<sequence>MIAPPSTRSITNNARLAYSIDEVAKATGLGRTTLYAIIKQGRLPVVKLGKRTLIRSDDLEQLLTPHSPTTDCSNDSADLIEAAPPTMTPEAREEALRAIERNMDPIPLSILHNRDQSLYTKAYRARRAEAEQILARRELQRTS</sequence>
<name>A0A2A4FX15_9SPHN</name>
<gene>
    <name evidence="3" type="ORF">COO09_07710</name>
</gene>
<protein>
    <submittedName>
        <fullName evidence="3">DNA-binding protein</fullName>
    </submittedName>
</protein>
<dbReference type="Pfam" id="PF12728">
    <property type="entry name" value="HTH_17"/>
    <property type="match status" value="1"/>
</dbReference>
<dbReference type="KEGG" id="rdi:CMV14_03575"/>
<reference evidence="3 4" key="1">
    <citation type="submission" date="2017-09" db="EMBL/GenBank/DDBJ databases">
        <title>The Catabolism of 3,6-Dichlorosalicylic acid is Initiated by the Cytochrome P450 Monooxygenase DsmABC in Rhizorhabdus dicambivorans Ndbn-20.</title>
        <authorList>
            <person name="Na L."/>
        </authorList>
    </citation>
    <scope>NUCLEOTIDE SEQUENCE [LARGE SCALE GENOMIC DNA]</scope>
    <source>
        <strain evidence="3 4">Ndbn-20m</strain>
    </source>
</reference>
<evidence type="ECO:0000313" key="4">
    <source>
        <dbReference type="Proteomes" id="UP000218934"/>
    </source>
</evidence>
<proteinExistence type="predicted"/>